<evidence type="ECO:0000256" key="1">
    <source>
        <dbReference type="ARBA" id="ARBA00022630"/>
    </source>
</evidence>
<feature type="domain" description="Flavodoxin-like" evidence="4">
    <location>
        <begin position="36"/>
        <end position="173"/>
    </location>
</feature>
<dbReference type="Gene3D" id="3.40.50.360">
    <property type="match status" value="1"/>
</dbReference>
<keyword evidence="1" id="KW-0285">Flavoprotein</keyword>
<keyword evidence="3" id="KW-0249">Electron transport</keyword>
<organism evidence="5 6">
    <name type="scientific">Rhodanobacter humi</name>
    <dbReference type="NCBI Taxonomy" id="1888173"/>
    <lineage>
        <taxon>Bacteria</taxon>
        <taxon>Pseudomonadati</taxon>
        <taxon>Pseudomonadota</taxon>
        <taxon>Gammaproteobacteria</taxon>
        <taxon>Lysobacterales</taxon>
        <taxon>Rhodanobacteraceae</taxon>
        <taxon>Rhodanobacter</taxon>
    </lineage>
</organism>
<proteinExistence type="predicted"/>
<protein>
    <submittedName>
        <fullName evidence="5">Flavodoxin domain-containing protein</fullName>
    </submittedName>
</protein>
<evidence type="ECO:0000256" key="2">
    <source>
        <dbReference type="ARBA" id="ARBA00022643"/>
    </source>
</evidence>
<sequence length="193" mass="20738">MFRLGWWQELIGEPAGNHEALPVEPVAGMRFAPGPVLIACASQTGVAEDLAEATREQLRAAGITSQVADFEALDRSILETASQALFLASTTYDGDPPDMAATFSRTTMAQTASLAHLRYGLLALGDRGYDDFCGFGRALDAWLQASGAQAWFPRIEVDDEDAAALERWHAQVAALAAPVAAQRDHPLQTERPA</sequence>
<dbReference type="PROSITE" id="PS50902">
    <property type="entry name" value="FLAVODOXIN_LIKE"/>
    <property type="match status" value="1"/>
</dbReference>
<dbReference type="InterPro" id="IPR029039">
    <property type="entry name" value="Flavoprotein-like_sf"/>
</dbReference>
<keyword evidence="6" id="KW-1185">Reference proteome</keyword>
<dbReference type="SUPFAM" id="SSF52218">
    <property type="entry name" value="Flavoproteins"/>
    <property type="match status" value="1"/>
</dbReference>
<dbReference type="PANTHER" id="PTHR19384">
    <property type="entry name" value="NITRIC OXIDE SYNTHASE-RELATED"/>
    <property type="match status" value="1"/>
</dbReference>
<accession>A0ABV4AVK3</accession>
<evidence type="ECO:0000313" key="6">
    <source>
        <dbReference type="Proteomes" id="UP001562159"/>
    </source>
</evidence>
<gene>
    <name evidence="5" type="ORF">AB7878_17275</name>
</gene>
<dbReference type="PRINTS" id="PR00369">
    <property type="entry name" value="FLAVODOXIN"/>
</dbReference>
<keyword evidence="2" id="KW-0288">FMN</keyword>
<name>A0ABV4AVK3_9GAMM</name>
<comment type="caution">
    <text evidence="5">The sequence shown here is derived from an EMBL/GenBank/DDBJ whole genome shotgun (WGS) entry which is preliminary data.</text>
</comment>
<dbReference type="PANTHER" id="PTHR19384:SF17">
    <property type="entry name" value="NADPH--CYTOCHROME P450 REDUCTASE"/>
    <property type="match status" value="1"/>
</dbReference>
<evidence type="ECO:0000256" key="3">
    <source>
        <dbReference type="ARBA" id="ARBA00022982"/>
    </source>
</evidence>
<dbReference type="Proteomes" id="UP001562159">
    <property type="component" value="Unassembled WGS sequence"/>
</dbReference>
<reference evidence="5 6" key="1">
    <citation type="submission" date="2024-07" db="EMBL/GenBank/DDBJ databases">
        <title>Molecular mechanisms and environmental adaptations of flagellar loss and biofilm growth of Rhodanobacter under environmental stress.</title>
        <authorList>
            <person name="Chen M."/>
        </authorList>
    </citation>
    <scope>NUCLEOTIDE SEQUENCE [LARGE SCALE GENOMIC DNA]</scope>
    <source>
        <strain evidence="5 6">RS22</strain>
    </source>
</reference>
<evidence type="ECO:0000259" key="4">
    <source>
        <dbReference type="PROSITE" id="PS50902"/>
    </source>
</evidence>
<dbReference type="InterPro" id="IPR008254">
    <property type="entry name" value="Flavodoxin/NO_synth"/>
</dbReference>
<dbReference type="EMBL" id="JBGBPY010000001">
    <property type="protein sequence ID" value="MEY2184166.1"/>
    <property type="molecule type" value="Genomic_DNA"/>
</dbReference>
<evidence type="ECO:0000313" key="5">
    <source>
        <dbReference type="EMBL" id="MEY2184166.1"/>
    </source>
</evidence>
<dbReference type="InterPro" id="IPR001094">
    <property type="entry name" value="Flavdoxin-like"/>
</dbReference>
<dbReference type="Pfam" id="PF00258">
    <property type="entry name" value="Flavodoxin_1"/>
    <property type="match status" value="1"/>
</dbReference>
<keyword evidence="3" id="KW-0813">Transport</keyword>